<feature type="transmembrane region" description="Helical" evidence="1">
    <location>
        <begin position="29"/>
        <end position="46"/>
    </location>
</feature>
<evidence type="ECO:0000313" key="2">
    <source>
        <dbReference type="EMBL" id="MCY6372147.1"/>
    </source>
</evidence>
<feature type="transmembrane region" description="Helical" evidence="1">
    <location>
        <begin position="95"/>
        <end position="114"/>
    </location>
</feature>
<accession>A0ABT4CSW1</accession>
<protein>
    <submittedName>
        <fullName evidence="2">Uncharacterized protein</fullName>
    </submittedName>
</protein>
<keyword evidence="3" id="KW-1185">Reference proteome</keyword>
<sequence>MKSNDSWVKAILVGAIILLISQFTKNDKLFAIGFPIVCFSWMWLGALKKGKVRGILKYGLISLLVIWMGGFFAMMSFDTSKLYNFIGGWTKPTAIMIYIVWLLPLFVGTILFGIRFKKDFLSDEDIEEFNKKSGCHIKTESEVLAEKSGKNLNA</sequence>
<keyword evidence="1" id="KW-0812">Transmembrane</keyword>
<name>A0ABT4CSW1_9CLOT</name>
<evidence type="ECO:0000256" key="1">
    <source>
        <dbReference type="SAM" id="Phobius"/>
    </source>
</evidence>
<gene>
    <name evidence="2" type="ORF">OXH55_16070</name>
</gene>
<dbReference type="Proteomes" id="UP001079657">
    <property type="component" value="Unassembled WGS sequence"/>
</dbReference>
<keyword evidence="1" id="KW-1133">Transmembrane helix</keyword>
<proteinExistence type="predicted"/>
<dbReference type="EMBL" id="JAPQES010000006">
    <property type="protein sequence ID" value="MCY6372147.1"/>
    <property type="molecule type" value="Genomic_DNA"/>
</dbReference>
<feature type="transmembrane region" description="Helical" evidence="1">
    <location>
        <begin position="7"/>
        <end position="23"/>
    </location>
</feature>
<reference evidence="2" key="1">
    <citation type="submission" date="2022-12" db="EMBL/GenBank/DDBJ databases">
        <authorList>
            <person name="Wang J."/>
        </authorList>
    </citation>
    <scope>NUCLEOTIDE SEQUENCE</scope>
    <source>
        <strain evidence="2">HY-42-06</strain>
    </source>
</reference>
<evidence type="ECO:0000313" key="3">
    <source>
        <dbReference type="Proteomes" id="UP001079657"/>
    </source>
</evidence>
<feature type="transmembrane region" description="Helical" evidence="1">
    <location>
        <begin position="58"/>
        <end position="75"/>
    </location>
</feature>
<organism evidence="2 3">
    <name type="scientific">Clostridium ganghwense</name>
    <dbReference type="NCBI Taxonomy" id="312089"/>
    <lineage>
        <taxon>Bacteria</taxon>
        <taxon>Bacillati</taxon>
        <taxon>Bacillota</taxon>
        <taxon>Clostridia</taxon>
        <taxon>Eubacteriales</taxon>
        <taxon>Clostridiaceae</taxon>
        <taxon>Clostridium</taxon>
    </lineage>
</organism>
<comment type="caution">
    <text evidence="2">The sequence shown here is derived from an EMBL/GenBank/DDBJ whole genome shotgun (WGS) entry which is preliminary data.</text>
</comment>
<keyword evidence="1" id="KW-0472">Membrane</keyword>
<dbReference type="RefSeq" id="WP_268051078.1">
    <property type="nucleotide sequence ID" value="NZ_JAPQES010000006.1"/>
</dbReference>